<evidence type="ECO:0000313" key="2">
    <source>
        <dbReference type="EMBL" id="MBB5812045.1"/>
    </source>
</evidence>
<feature type="region of interest" description="Disordered" evidence="1">
    <location>
        <begin position="1"/>
        <end position="24"/>
    </location>
</feature>
<sequence>MQRPTGHAHGTSAPRLLPWPSPDGNPCYLVTDDNGSYLSRLADDLEAVQLATGTDVLGHARKVLDDPASPYAEVRFAGLRLAECLTDALRVAESRGMRVPVPDSEEGECTSGQATGHRKERAVVVTTKV</sequence>
<accession>A0AA89Q9J5</accession>
<protein>
    <submittedName>
        <fullName evidence="2">Uncharacterized protein</fullName>
    </submittedName>
</protein>
<dbReference type="AlphaFoldDB" id="A0AA89Q9J5"/>
<dbReference type="Proteomes" id="UP000579531">
    <property type="component" value="Unassembled WGS sequence"/>
</dbReference>
<feature type="region of interest" description="Disordered" evidence="1">
    <location>
        <begin position="96"/>
        <end position="118"/>
    </location>
</feature>
<name>A0AA89Q9J5_STRCU</name>
<evidence type="ECO:0000313" key="3">
    <source>
        <dbReference type="Proteomes" id="UP000579531"/>
    </source>
</evidence>
<gene>
    <name evidence="2" type="ORF">HNR72_003073</name>
</gene>
<dbReference type="RefSeq" id="WP_184847720.1">
    <property type="nucleotide sequence ID" value="NZ_BAABFE010000011.1"/>
</dbReference>
<proteinExistence type="predicted"/>
<comment type="caution">
    <text evidence="2">The sequence shown here is derived from an EMBL/GenBank/DDBJ whole genome shotgun (WGS) entry which is preliminary data.</text>
</comment>
<evidence type="ECO:0000256" key="1">
    <source>
        <dbReference type="SAM" id="MobiDB-lite"/>
    </source>
</evidence>
<organism evidence="2 3">
    <name type="scientific">Streptomyces collinus</name>
    <dbReference type="NCBI Taxonomy" id="42684"/>
    <lineage>
        <taxon>Bacteria</taxon>
        <taxon>Bacillati</taxon>
        <taxon>Actinomycetota</taxon>
        <taxon>Actinomycetes</taxon>
        <taxon>Kitasatosporales</taxon>
        <taxon>Streptomycetaceae</taxon>
        <taxon>Streptomyces</taxon>
    </lineage>
</organism>
<reference evidence="2 3" key="1">
    <citation type="submission" date="2020-08" db="EMBL/GenBank/DDBJ databases">
        <title>Sequencing the genomes of 1000 actinobacteria strains.</title>
        <authorList>
            <person name="Klenk H.-P."/>
        </authorList>
    </citation>
    <scope>NUCLEOTIDE SEQUENCE [LARGE SCALE GENOMIC DNA]</scope>
    <source>
        <strain evidence="2 3">DSM 40129</strain>
    </source>
</reference>
<keyword evidence="3" id="KW-1185">Reference proteome</keyword>
<dbReference type="GeneID" id="93839474"/>
<dbReference type="EMBL" id="JACHLX010000001">
    <property type="protein sequence ID" value="MBB5812045.1"/>
    <property type="molecule type" value="Genomic_DNA"/>
</dbReference>